<dbReference type="AlphaFoldDB" id="A0A815PSC9"/>
<sequence>LSGCDVLESLDIWCNFENWKILWDLVLLLPGIQEMVAILEFEDFKEFQEVSAIDACLRLEGTREVLRKVGILEILAVVEI</sequence>
<reference evidence="1" key="1">
    <citation type="submission" date="2021-02" db="EMBL/GenBank/DDBJ databases">
        <authorList>
            <person name="Nowell W R."/>
        </authorList>
    </citation>
    <scope>NUCLEOTIDE SEQUENCE</scope>
</reference>
<dbReference type="EMBL" id="CAJNOE010001840">
    <property type="protein sequence ID" value="CAF1453464.1"/>
    <property type="molecule type" value="Genomic_DNA"/>
</dbReference>
<evidence type="ECO:0000313" key="1">
    <source>
        <dbReference type="EMBL" id="CAF1453464.1"/>
    </source>
</evidence>
<feature type="non-terminal residue" evidence="1">
    <location>
        <position position="1"/>
    </location>
</feature>
<proteinExistence type="predicted"/>
<name>A0A815PSC9_9BILA</name>
<protein>
    <submittedName>
        <fullName evidence="1">Uncharacterized protein</fullName>
    </submittedName>
</protein>
<dbReference type="EMBL" id="CAJOBB010000841">
    <property type="protein sequence ID" value="CAF3762507.1"/>
    <property type="molecule type" value="Genomic_DNA"/>
</dbReference>
<evidence type="ECO:0000313" key="2">
    <source>
        <dbReference type="EMBL" id="CAF3762507.1"/>
    </source>
</evidence>
<dbReference type="Proteomes" id="UP000663868">
    <property type="component" value="Unassembled WGS sequence"/>
</dbReference>
<evidence type="ECO:0000313" key="3">
    <source>
        <dbReference type="Proteomes" id="UP000663860"/>
    </source>
</evidence>
<organism evidence="1 3">
    <name type="scientific">Adineta steineri</name>
    <dbReference type="NCBI Taxonomy" id="433720"/>
    <lineage>
        <taxon>Eukaryota</taxon>
        <taxon>Metazoa</taxon>
        <taxon>Spiralia</taxon>
        <taxon>Gnathifera</taxon>
        <taxon>Rotifera</taxon>
        <taxon>Eurotatoria</taxon>
        <taxon>Bdelloidea</taxon>
        <taxon>Adinetida</taxon>
        <taxon>Adinetidae</taxon>
        <taxon>Adineta</taxon>
    </lineage>
</organism>
<comment type="caution">
    <text evidence="1">The sequence shown here is derived from an EMBL/GenBank/DDBJ whole genome shotgun (WGS) entry which is preliminary data.</text>
</comment>
<dbReference type="Proteomes" id="UP000663860">
    <property type="component" value="Unassembled WGS sequence"/>
</dbReference>
<accession>A0A815PSC9</accession>
<gene>
    <name evidence="1" type="ORF">IZO911_LOCUS42506</name>
    <name evidence="2" type="ORF">KXQ929_LOCUS14886</name>
</gene>